<keyword evidence="2" id="KW-1185">Reference proteome</keyword>
<dbReference type="EMBL" id="NHRY01000261">
    <property type="protein sequence ID" value="PPQ27168.1"/>
    <property type="molecule type" value="Genomic_DNA"/>
</dbReference>
<comment type="caution">
    <text evidence="1">The sequence shown here is derived from an EMBL/GenBank/DDBJ whole genome shotgun (WGS) entry which is preliminary data.</text>
</comment>
<reference evidence="1 2" key="1">
    <citation type="journal article" date="2018" name="Arch. Microbiol.">
        <title>New insights into the metabolic potential of the phototrophic purple bacterium Rhodopila globiformis DSM 161(T) from its draft genome sequence and evidence for a vanadium-dependent nitrogenase.</title>
        <authorList>
            <person name="Imhoff J.F."/>
            <person name="Rahn T."/>
            <person name="Kunzel S."/>
            <person name="Neulinger S.C."/>
        </authorList>
    </citation>
    <scope>NUCLEOTIDE SEQUENCE [LARGE SCALE GENOMIC DNA]</scope>
    <source>
        <strain evidence="1 2">DSM 161</strain>
    </source>
</reference>
<proteinExistence type="predicted"/>
<organism evidence="1 2">
    <name type="scientific">Rhodopila globiformis</name>
    <name type="common">Rhodopseudomonas globiformis</name>
    <dbReference type="NCBI Taxonomy" id="1071"/>
    <lineage>
        <taxon>Bacteria</taxon>
        <taxon>Pseudomonadati</taxon>
        <taxon>Pseudomonadota</taxon>
        <taxon>Alphaproteobacteria</taxon>
        <taxon>Acetobacterales</taxon>
        <taxon>Acetobacteraceae</taxon>
        <taxon>Rhodopila</taxon>
    </lineage>
</organism>
<protein>
    <submittedName>
        <fullName evidence="1">Uncharacterized protein</fullName>
    </submittedName>
</protein>
<gene>
    <name evidence="1" type="ORF">CCS01_28050</name>
</gene>
<accession>A0A2S6MXU0</accession>
<sequence length="84" mass="9360">MQVHDAFVRQQTVSIVVDAGPVVPLRNAVATLDALDDVVEVLPERRVIADPGKILELNDVDRLRLAFDPAQSLPDRRMSRFQSP</sequence>
<dbReference type="AlphaFoldDB" id="A0A2S6MXU0"/>
<name>A0A2S6MXU0_RHOGL</name>
<dbReference type="Proteomes" id="UP000239724">
    <property type="component" value="Unassembled WGS sequence"/>
</dbReference>
<evidence type="ECO:0000313" key="1">
    <source>
        <dbReference type="EMBL" id="PPQ27168.1"/>
    </source>
</evidence>
<evidence type="ECO:0000313" key="2">
    <source>
        <dbReference type="Proteomes" id="UP000239724"/>
    </source>
</evidence>